<keyword evidence="6" id="KW-1185">Reference proteome</keyword>
<dbReference type="Pfam" id="PF13637">
    <property type="entry name" value="Ank_4"/>
    <property type="match status" value="1"/>
</dbReference>
<dbReference type="SUPFAM" id="SSF52540">
    <property type="entry name" value="P-loop containing nucleoside triphosphate hydrolases"/>
    <property type="match status" value="1"/>
</dbReference>
<dbReference type="PANTHER" id="PTHR10039">
    <property type="entry name" value="AMELOGENIN"/>
    <property type="match status" value="1"/>
</dbReference>
<proteinExistence type="predicted"/>
<dbReference type="Proteomes" id="UP000005206">
    <property type="component" value="Chromosome 7"/>
</dbReference>
<feature type="domain" description="GPI inositol-deacylase winged helix" evidence="3">
    <location>
        <begin position="301"/>
        <end position="385"/>
    </location>
</feature>
<dbReference type="Pfam" id="PF22939">
    <property type="entry name" value="WHD_GPIID"/>
    <property type="match status" value="1"/>
</dbReference>
<dbReference type="InterPro" id="IPR036770">
    <property type="entry name" value="Ankyrin_rpt-contain_sf"/>
</dbReference>
<dbReference type="Pfam" id="PF24883">
    <property type="entry name" value="NPHP3_N"/>
    <property type="match status" value="1"/>
</dbReference>
<dbReference type="InterPro" id="IPR027417">
    <property type="entry name" value="P-loop_NTPase"/>
</dbReference>
<dbReference type="eggNOG" id="KOG4177">
    <property type="taxonomic scope" value="Eukaryota"/>
</dbReference>
<dbReference type="Gene3D" id="1.25.40.20">
    <property type="entry name" value="Ankyrin repeat-containing domain"/>
    <property type="match status" value="1"/>
</dbReference>
<accession>C7ZBB4</accession>
<evidence type="ECO:0000313" key="5">
    <source>
        <dbReference type="EMBL" id="EEU38815.1"/>
    </source>
</evidence>
<dbReference type="PANTHER" id="PTHR10039:SF5">
    <property type="entry name" value="NACHT DOMAIN-CONTAINING PROTEIN"/>
    <property type="match status" value="1"/>
</dbReference>
<evidence type="ECO:0000256" key="1">
    <source>
        <dbReference type="ARBA" id="ARBA00022737"/>
    </source>
</evidence>
<organism evidence="5 6">
    <name type="scientific">Fusarium vanettenii (strain ATCC MYA-4622 / CBS 123669 / FGSC 9596 / NRRL 45880 / 77-13-4)</name>
    <name type="common">Fusarium solani subsp. pisi</name>
    <dbReference type="NCBI Taxonomy" id="660122"/>
    <lineage>
        <taxon>Eukaryota</taxon>
        <taxon>Fungi</taxon>
        <taxon>Dikarya</taxon>
        <taxon>Ascomycota</taxon>
        <taxon>Pezizomycotina</taxon>
        <taxon>Sordariomycetes</taxon>
        <taxon>Hypocreomycetidae</taxon>
        <taxon>Hypocreales</taxon>
        <taxon>Nectriaceae</taxon>
        <taxon>Fusarium</taxon>
        <taxon>Fusarium solani species complex</taxon>
        <taxon>Fusarium vanettenii</taxon>
    </lineage>
</organism>
<dbReference type="STRING" id="660122.C7ZBB4"/>
<dbReference type="VEuPathDB" id="FungiDB:NECHADRAFT_22508"/>
<dbReference type="GeneID" id="9670722"/>
<dbReference type="RefSeq" id="XP_003044528.1">
    <property type="nucleotide sequence ID" value="XM_003044482.1"/>
</dbReference>
<dbReference type="InterPro" id="IPR002110">
    <property type="entry name" value="Ankyrin_rpt"/>
</dbReference>
<evidence type="ECO:0000259" key="3">
    <source>
        <dbReference type="Pfam" id="PF22939"/>
    </source>
</evidence>
<feature type="domain" description="Nephrocystin 3-like N-terminal" evidence="4">
    <location>
        <begin position="14"/>
        <end position="190"/>
    </location>
</feature>
<dbReference type="HOGENOM" id="CLU_000288_34_14_1"/>
<dbReference type="PROSITE" id="PS50297">
    <property type="entry name" value="ANK_REP_REGION"/>
    <property type="match status" value="2"/>
</dbReference>
<evidence type="ECO:0000313" key="6">
    <source>
        <dbReference type="Proteomes" id="UP000005206"/>
    </source>
</evidence>
<keyword evidence="2" id="KW-0040">ANK repeat</keyword>
<gene>
    <name evidence="5" type="ORF">NECHADRAFT_22508</name>
</gene>
<dbReference type="OMA" id="KELRWAM"/>
<dbReference type="EMBL" id="GG698914">
    <property type="protein sequence ID" value="EEU38815.1"/>
    <property type="molecule type" value="Genomic_DNA"/>
</dbReference>
<dbReference type="InterPro" id="IPR056884">
    <property type="entry name" value="NPHP3-like_N"/>
</dbReference>
<dbReference type="AlphaFoldDB" id="C7ZBB4"/>
<evidence type="ECO:0000259" key="4">
    <source>
        <dbReference type="Pfam" id="PF24883"/>
    </source>
</evidence>
<evidence type="ECO:0000256" key="2">
    <source>
        <dbReference type="PROSITE-ProRule" id="PRU00023"/>
    </source>
</evidence>
<name>C7ZBB4_FUSV7</name>
<dbReference type="SUPFAM" id="SSF48403">
    <property type="entry name" value="Ankyrin repeat"/>
    <property type="match status" value="1"/>
</dbReference>
<feature type="repeat" description="ANK" evidence="2">
    <location>
        <begin position="541"/>
        <end position="573"/>
    </location>
</feature>
<keyword evidence="1" id="KW-0677">Repeat</keyword>
<feature type="repeat" description="ANK" evidence="2">
    <location>
        <begin position="574"/>
        <end position="606"/>
    </location>
</feature>
<protein>
    <submittedName>
        <fullName evidence="5">Uncharacterized protein</fullName>
    </submittedName>
</protein>
<dbReference type="InterPro" id="IPR054471">
    <property type="entry name" value="GPIID_WHD"/>
</dbReference>
<reference evidence="5 6" key="1">
    <citation type="journal article" date="2009" name="PLoS Genet.">
        <title>The genome of Nectria haematococca: contribution of supernumerary chromosomes to gene expansion.</title>
        <authorList>
            <person name="Coleman J.J."/>
            <person name="Rounsley S.D."/>
            <person name="Rodriguez-Carres M."/>
            <person name="Kuo A."/>
            <person name="Wasmann C.C."/>
            <person name="Grimwood J."/>
            <person name="Schmutz J."/>
            <person name="Taga M."/>
            <person name="White G.J."/>
            <person name="Zhou S."/>
            <person name="Schwartz D.C."/>
            <person name="Freitag M."/>
            <person name="Ma L.J."/>
            <person name="Danchin E.G."/>
            <person name="Henrissat B."/>
            <person name="Coutinho P.M."/>
            <person name="Nelson D.R."/>
            <person name="Straney D."/>
            <person name="Napoli C.A."/>
            <person name="Barker B.M."/>
            <person name="Gribskov M."/>
            <person name="Rep M."/>
            <person name="Kroken S."/>
            <person name="Molnar I."/>
            <person name="Rensing C."/>
            <person name="Kennell J.C."/>
            <person name="Zamora J."/>
            <person name="Farman M.L."/>
            <person name="Selker E.U."/>
            <person name="Salamov A."/>
            <person name="Shapiro H."/>
            <person name="Pangilinan J."/>
            <person name="Lindquist E."/>
            <person name="Lamers C."/>
            <person name="Grigoriev I.V."/>
            <person name="Geiser D.M."/>
            <person name="Covert S.F."/>
            <person name="Temporini E."/>
            <person name="Vanetten H.D."/>
        </authorList>
    </citation>
    <scope>NUCLEOTIDE SEQUENCE [LARGE SCALE GENOMIC DNA]</scope>
    <source>
        <strain evidence="6">ATCC MYA-4622 / CBS 123669 / FGSC 9596 / NRRL 45880 / 77-13-4</strain>
    </source>
</reference>
<sequence>MNDRSNSIRVSAGGTCEWLLQHEIWKKWKSSERGLLWIKGKPGSGKSTLLRYALHELKSTKTAKKALMLSFFFHGRGNDLQKNQLGLFRSLLHQVLSEMPKQLAKLVTTFDQRRHEIGRPGVDWTWELDELRESFKWSILDVLKNRLVWIFVDALDESGAENAKEVIRHFKDLLQGPSARSKLRICFACRHYPIESSEGGFEMCTEDENSRDILTYVRARLSDFQNPTALALPDLITERSSGLFIWARLVVDRILDLELADDPNSADQLINNIIDTLPRDLNALYSDIVRDTEKSPPSLKLMRWISCAQRPLSLDELRWAMVIDPNLPHKSLRDYKNTPNYIENDDVLERRVKTLSHGLVEIISSSKTRTVQFIHQSVKEFFDNRSPASMEEASGDKLFSLTEAAHYRLYRICIHYLTMEEMAELSSLEGMGYAQLYQLNQAALLAKYPLLSYVITSWIAHLERCRESHQARSQPISWPPKSILERWRNASWFLHTRMIGNDFPPAKATLVHVLARYGLVVLLQMLLGHGEPADINSRDDLDRTPLLYAAERGYEAAVQVLLEAGAEVDHQDVYGAAPLHFAALRGHVSIMRLLLVRGANADLKDKHGFTPL</sequence>
<dbReference type="KEGG" id="nhe:NECHADRAFT_22508"/>
<feature type="non-terminal residue" evidence="5">
    <location>
        <position position="612"/>
    </location>
</feature>
<dbReference type="InParanoid" id="C7ZBB4"/>
<dbReference type="SMART" id="SM00248">
    <property type="entry name" value="ANK"/>
    <property type="match status" value="3"/>
</dbReference>
<dbReference type="OrthoDB" id="7464126at2759"/>
<dbReference type="Gene3D" id="3.40.50.300">
    <property type="entry name" value="P-loop containing nucleotide triphosphate hydrolases"/>
    <property type="match status" value="1"/>
</dbReference>
<dbReference type="PROSITE" id="PS50088">
    <property type="entry name" value="ANK_REPEAT"/>
    <property type="match status" value="2"/>
</dbReference>